<dbReference type="RefSeq" id="XP_040744493.1">
    <property type="nucleotide sequence ID" value="XM_040887332.1"/>
</dbReference>
<proteinExistence type="predicted"/>
<organism evidence="1 2">
    <name type="scientific">Linderina pennispora</name>
    <dbReference type="NCBI Taxonomy" id="61395"/>
    <lineage>
        <taxon>Eukaryota</taxon>
        <taxon>Fungi</taxon>
        <taxon>Fungi incertae sedis</taxon>
        <taxon>Zoopagomycota</taxon>
        <taxon>Kickxellomycotina</taxon>
        <taxon>Kickxellomycetes</taxon>
        <taxon>Kickxellales</taxon>
        <taxon>Kickxellaceae</taxon>
        <taxon>Linderina</taxon>
    </lineage>
</organism>
<dbReference type="EMBL" id="MCFD01000005">
    <property type="protein sequence ID" value="ORX70914.1"/>
    <property type="molecule type" value="Genomic_DNA"/>
</dbReference>
<dbReference type="GeneID" id="63803980"/>
<gene>
    <name evidence="1" type="ORF">DL89DRAFT_267013</name>
</gene>
<keyword evidence="2" id="KW-1185">Reference proteome</keyword>
<protein>
    <recommendedName>
        <fullName evidence="3">F-box domain-containing protein</fullName>
    </recommendedName>
</protein>
<evidence type="ECO:0000313" key="2">
    <source>
        <dbReference type="Proteomes" id="UP000193922"/>
    </source>
</evidence>
<name>A0A1Y1WCP3_9FUNG</name>
<comment type="caution">
    <text evidence="1">The sequence shown here is derived from an EMBL/GenBank/DDBJ whole genome shotgun (WGS) entry which is preliminary data.</text>
</comment>
<reference evidence="1 2" key="1">
    <citation type="submission" date="2016-07" db="EMBL/GenBank/DDBJ databases">
        <title>Pervasive Adenine N6-methylation of Active Genes in Fungi.</title>
        <authorList>
            <consortium name="DOE Joint Genome Institute"/>
            <person name="Mondo S.J."/>
            <person name="Dannebaum R.O."/>
            <person name="Kuo R.C."/>
            <person name="Labutti K."/>
            <person name="Haridas S."/>
            <person name="Kuo A."/>
            <person name="Salamov A."/>
            <person name="Ahrendt S.R."/>
            <person name="Lipzen A."/>
            <person name="Sullivan W."/>
            <person name="Andreopoulos W.B."/>
            <person name="Clum A."/>
            <person name="Lindquist E."/>
            <person name="Daum C."/>
            <person name="Ramamoorthy G.K."/>
            <person name="Gryganskyi A."/>
            <person name="Culley D."/>
            <person name="Magnuson J.K."/>
            <person name="James T.Y."/>
            <person name="O'Malley M.A."/>
            <person name="Stajich J.E."/>
            <person name="Spatafora J.W."/>
            <person name="Visel A."/>
            <person name="Grigoriev I.V."/>
        </authorList>
    </citation>
    <scope>NUCLEOTIDE SEQUENCE [LARGE SCALE GENOMIC DNA]</scope>
    <source>
        <strain evidence="1 2">ATCC 12442</strain>
    </source>
</reference>
<dbReference type="Proteomes" id="UP000193922">
    <property type="component" value="Unassembled WGS sequence"/>
</dbReference>
<evidence type="ECO:0000313" key="1">
    <source>
        <dbReference type="EMBL" id="ORX70914.1"/>
    </source>
</evidence>
<sequence>MPTMSKSKTSPIWATRSASINLALVCHSWYSIVKHELYKSLVIEPKKTKVRPCHMALKSAVNCRRRHAAQGHTPLSRDATLIDVIRGLGVHHHRLPNLCSILIMTCDGYTEFPRLISTYLLQLFPHVFSVTPITSGSLSTVPANIYYNLIVMLAASISKITVDGFILRSIPHVHFQNLTSIRIIDPSEGTASRNYAHCIGSLVILDDANKLQRLNPKLVRNIREFCISDSQRTQIPVLDKNGFFIKIFDIPAKLNKVTLSLPQSDFPPIKDAKWPMLRSLRLVARSIPLQSIEILMTQLPRMHTLDLSMSHSDQQASDEVVCSRRTPLSTSVLVFGLKIAFPTLRDKTWLLMATRRLPELYKLVLSERFKVDKAALRRVYKNGLAFV</sequence>
<accession>A0A1Y1WCP3</accession>
<dbReference type="AlphaFoldDB" id="A0A1Y1WCP3"/>
<evidence type="ECO:0008006" key="3">
    <source>
        <dbReference type="Google" id="ProtNLM"/>
    </source>
</evidence>